<proteinExistence type="predicted"/>
<dbReference type="AlphaFoldDB" id="A0A0N4YKA5"/>
<dbReference type="Proteomes" id="UP000271162">
    <property type="component" value="Unassembled WGS sequence"/>
</dbReference>
<sequence>MYVFVVSTGSRFVTSWSEVSSWIAEQEIAAFLTEMHSGYEELMVSARDDNSPTSNRYKQRAMLLTVLLLCFFFTGRDNGIDPVLIGRLFLKEKSDEINTQKSSRLMCRKLFFTAKYKGGLRPAAEQRTRCTVVNGNVNTQIEQEAMGRNSYGVVELMGITNDGLTRRAIREGWFVNERRLMYKDCSLKSDYNDFVVDP</sequence>
<name>A0A0N4YKA5_NIPBR</name>
<reference evidence="1 2" key="2">
    <citation type="submission" date="2018-11" db="EMBL/GenBank/DDBJ databases">
        <authorList>
            <consortium name="Pathogen Informatics"/>
        </authorList>
    </citation>
    <scope>NUCLEOTIDE SEQUENCE [LARGE SCALE GENOMIC DNA]</scope>
</reference>
<evidence type="ECO:0000313" key="1">
    <source>
        <dbReference type="EMBL" id="VDL81116.1"/>
    </source>
</evidence>
<evidence type="ECO:0000313" key="2">
    <source>
        <dbReference type="Proteomes" id="UP000271162"/>
    </source>
</evidence>
<keyword evidence="2" id="KW-1185">Reference proteome</keyword>
<dbReference type="WBParaSite" id="NBR_0001745801-mRNA-1">
    <property type="protein sequence ID" value="NBR_0001745801-mRNA-1"/>
    <property type="gene ID" value="NBR_0001745801"/>
</dbReference>
<accession>A0A0N4YKA5</accession>
<reference evidence="3" key="1">
    <citation type="submission" date="2017-02" db="UniProtKB">
        <authorList>
            <consortium name="WormBaseParasite"/>
        </authorList>
    </citation>
    <scope>IDENTIFICATION</scope>
</reference>
<evidence type="ECO:0000313" key="3">
    <source>
        <dbReference type="WBParaSite" id="NBR_0001745801-mRNA-1"/>
    </source>
</evidence>
<organism evidence="3">
    <name type="scientific">Nippostrongylus brasiliensis</name>
    <name type="common">Rat hookworm</name>
    <dbReference type="NCBI Taxonomy" id="27835"/>
    <lineage>
        <taxon>Eukaryota</taxon>
        <taxon>Metazoa</taxon>
        <taxon>Ecdysozoa</taxon>
        <taxon>Nematoda</taxon>
        <taxon>Chromadorea</taxon>
        <taxon>Rhabditida</taxon>
        <taxon>Rhabditina</taxon>
        <taxon>Rhabditomorpha</taxon>
        <taxon>Strongyloidea</taxon>
        <taxon>Heligmosomidae</taxon>
        <taxon>Nippostrongylus</taxon>
    </lineage>
</organism>
<gene>
    <name evidence="1" type="ORF">NBR_LOCUS17459</name>
</gene>
<protein>
    <submittedName>
        <fullName evidence="3">DDE_Tnp_1_7 domain-containing protein</fullName>
    </submittedName>
</protein>
<dbReference type="EMBL" id="UYSL01022778">
    <property type="protein sequence ID" value="VDL81116.1"/>
    <property type="molecule type" value="Genomic_DNA"/>
</dbReference>